<evidence type="ECO:0000256" key="2">
    <source>
        <dbReference type="ARBA" id="ARBA00022475"/>
    </source>
</evidence>
<dbReference type="InterPro" id="IPR017452">
    <property type="entry name" value="GPCR_Rhodpsn_7TM"/>
</dbReference>
<dbReference type="SUPFAM" id="SSF81321">
    <property type="entry name" value="Family A G protein-coupled receptor-like"/>
    <property type="match status" value="1"/>
</dbReference>
<evidence type="ECO:0000256" key="9">
    <source>
        <dbReference type="SAM" id="Phobius"/>
    </source>
</evidence>
<dbReference type="Gene3D" id="1.20.1070.10">
    <property type="entry name" value="Rhodopsin 7-helix transmembrane proteins"/>
    <property type="match status" value="1"/>
</dbReference>
<evidence type="ECO:0000313" key="12">
    <source>
        <dbReference type="Proteomes" id="UP001295444"/>
    </source>
</evidence>
<feature type="transmembrane region" description="Helical" evidence="9">
    <location>
        <begin position="83"/>
        <end position="107"/>
    </location>
</feature>
<name>A0AAD1SB04_PELCU</name>
<dbReference type="GO" id="GO:0007218">
    <property type="term" value="P:neuropeptide signaling pathway"/>
    <property type="evidence" value="ECO:0007669"/>
    <property type="project" value="TreeGrafter"/>
</dbReference>
<evidence type="ECO:0000313" key="11">
    <source>
        <dbReference type="EMBL" id="CAH2296468.1"/>
    </source>
</evidence>
<feature type="transmembrane region" description="Helical" evidence="9">
    <location>
        <begin position="430"/>
        <end position="451"/>
    </location>
</feature>
<keyword evidence="2" id="KW-1003">Cell membrane</keyword>
<keyword evidence="7" id="KW-0675">Receptor</keyword>
<keyword evidence="6 9" id="KW-0472">Membrane</keyword>
<comment type="subcellular location">
    <subcellularLocation>
        <location evidence="1">Cell membrane</location>
        <topology evidence="1">Multi-pass membrane protein</topology>
    </subcellularLocation>
</comment>
<organism evidence="11 12">
    <name type="scientific">Pelobates cultripes</name>
    <name type="common">Western spadefoot toad</name>
    <dbReference type="NCBI Taxonomy" id="61616"/>
    <lineage>
        <taxon>Eukaryota</taxon>
        <taxon>Metazoa</taxon>
        <taxon>Chordata</taxon>
        <taxon>Craniata</taxon>
        <taxon>Vertebrata</taxon>
        <taxon>Euteleostomi</taxon>
        <taxon>Amphibia</taxon>
        <taxon>Batrachia</taxon>
        <taxon>Anura</taxon>
        <taxon>Pelobatoidea</taxon>
        <taxon>Pelobatidae</taxon>
        <taxon>Pelobates</taxon>
    </lineage>
</organism>
<keyword evidence="3 9" id="KW-0812">Transmembrane</keyword>
<keyword evidence="12" id="KW-1185">Reference proteome</keyword>
<sequence>MPLRESKVAEIFFRGLLCFLGILGNLSLLLCSLPSKHSRIETYKVLFINLALSNLLTNCMVDIPSILAEVYETWFLGNIYCKIYMFTASLTITDSILTTLTISIFWFHKLVVSRPANCKMLQKSELRLLGISLTVGWIVAIIFSTPLFSYCSVYVMKNGNEESQKESVERIFACGDGFPTGFQKSTYEFMYLLLANALPIISMLVINIRIITVLTRNRRRITALKLPKKERCQATNSKLIISPRLNMGTENCKAIGSTDPKSEGQKNCVGNIVFKQSMSCVSTTTKGLIAIENSSPNVDSKVKVIISNVERRVLFQRLSPNEKETLNNEKEELQPVSIIYDPCMLSYNKVAQEAFICNVESNGLVPESNTMHLHEEFDQPATCNSEMVYAVPACPQESCLLEDTKAQFTNKQCPAKTPSRHLSAETQIRATISITAVVGIFFAFWLVHLVLRIQVSTGGSKELANIASVIAASYTTVIPYIFIYGLGKCPCR</sequence>
<feature type="domain" description="G-protein coupled receptors family 1 profile" evidence="10">
    <location>
        <begin position="24"/>
        <end position="482"/>
    </location>
</feature>
<feature type="transmembrane region" description="Helical" evidence="9">
    <location>
        <begin position="463"/>
        <end position="486"/>
    </location>
</feature>
<dbReference type="PANTHER" id="PTHR24230">
    <property type="entry name" value="G-PROTEIN COUPLED RECEPTOR"/>
    <property type="match status" value="1"/>
</dbReference>
<evidence type="ECO:0000256" key="7">
    <source>
        <dbReference type="ARBA" id="ARBA00023170"/>
    </source>
</evidence>
<evidence type="ECO:0000256" key="8">
    <source>
        <dbReference type="ARBA" id="ARBA00023224"/>
    </source>
</evidence>
<dbReference type="GO" id="GO:0005886">
    <property type="term" value="C:plasma membrane"/>
    <property type="evidence" value="ECO:0007669"/>
    <property type="project" value="UniProtKB-SubCell"/>
</dbReference>
<feature type="transmembrane region" description="Helical" evidence="9">
    <location>
        <begin position="45"/>
        <end position="63"/>
    </location>
</feature>
<gene>
    <name evidence="11" type="ORF">PECUL_23A037931</name>
</gene>
<evidence type="ECO:0000256" key="5">
    <source>
        <dbReference type="ARBA" id="ARBA00023040"/>
    </source>
</evidence>
<feature type="transmembrane region" description="Helical" evidence="9">
    <location>
        <begin position="128"/>
        <end position="148"/>
    </location>
</feature>
<dbReference type="InterPro" id="IPR000276">
    <property type="entry name" value="GPCR_Rhodpsn"/>
</dbReference>
<proteinExistence type="predicted"/>
<keyword evidence="4 9" id="KW-1133">Transmembrane helix</keyword>
<keyword evidence="5" id="KW-0297">G-protein coupled receptor</keyword>
<dbReference type="GO" id="GO:0008528">
    <property type="term" value="F:G protein-coupled peptide receptor activity"/>
    <property type="evidence" value="ECO:0007669"/>
    <property type="project" value="TreeGrafter"/>
</dbReference>
<dbReference type="CDD" id="cd00637">
    <property type="entry name" value="7tm_classA_rhodopsin-like"/>
    <property type="match status" value="1"/>
</dbReference>
<dbReference type="EMBL" id="OW240916">
    <property type="protein sequence ID" value="CAH2296468.1"/>
    <property type="molecule type" value="Genomic_DNA"/>
</dbReference>
<dbReference type="Pfam" id="PF00001">
    <property type="entry name" value="7tm_1"/>
    <property type="match status" value="1"/>
</dbReference>
<dbReference type="PROSITE" id="PS50262">
    <property type="entry name" value="G_PROTEIN_RECEP_F1_2"/>
    <property type="match status" value="1"/>
</dbReference>
<dbReference type="AlphaFoldDB" id="A0AAD1SB04"/>
<evidence type="ECO:0000256" key="4">
    <source>
        <dbReference type="ARBA" id="ARBA00022989"/>
    </source>
</evidence>
<evidence type="ECO:0000256" key="6">
    <source>
        <dbReference type="ARBA" id="ARBA00023136"/>
    </source>
</evidence>
<evidence type="ECO:0000259" key="10">
    <source>
        <dbReference type="PROSITE" id="PS50262"/>
    </source>
</evidence>
<keyword evidence="8" id="KW-0807">Transducer</keyword>
<dbReference type="Proteomes" id="UP001295444">
    <property type="component" value="Chromosome 05"/>
</dbReference>
<feature type="transmembrane region" description="Helical" evidence="9">
    <location>
        <begin position="189"/>
        <end position="211"/>
    </location>
</feature>
<protein>
    <submittedName>
        <fullName evidence="11">Rhodopsin-like</fullName>
    </submittedName>
</protein>
<dbReference type="PANTHER" id="PTHR24230:SF55">
    <property type="entry name" value="MELANIN-CONCENTRATING HORMONE RECEPTOR 2"/>
    <property type="match status" value="1"/>
</dbReference>
<evidence type="ECO:0000256" key="3">
    <source>
        <dbReference type="ARBA" id="ARBA00022692"/>
    </source>
</evidence>
<feature type="transmembrane region" description="Helical" evidence="9">
    <location>
        <begin position="12"/>
        <end position="33"/>
    </location>
</feature>
<reference evidence="11" key="1">
    <citation type="submission" date="2022-03" db="EMBL/GenBank/DDBJ databases">
        <authorList>
            <person name="Alioto T."/>
            <person name="Alioto T."/>
            <person name="Gomez Garrido J."/>
        </authorList>
    </citation>
    <scope>NUCLEOTIDE SEQUENCE</scope>
</reference>
<evidence type="ECO:0000256" key="1">
    <source>
        <dbReference type="ARBA" id="ARBA00004651"/>
    </source>
</evidence>
<accession>A0AAD1SB04</accession>